<organism evidence="4 5">
    <name type="scientific">Candidatus Thiodictyon syntrophicum</name>
    <dbReference type="NCBI Taxonomy" id="1166950"/>
    <lineage>
        <taxon>Bacteria</taxon>
        <taxon>Pseudomonadati</taxon>
        <taxon>Pseudomonadota</taxon>
        <taxon>Gammaproteobacteria</taxon>
        <taxon>Chromatiales</taxon>
        <taxon>Chromatiaceae</taxon>
        <taxon>Thiodictyon</taxon>
    </lineage>
</organism>
<feature type="domain" description="Carbohydrate kinase PfkB" evidence="3">
    <location>
        <begin position="26"/>
        <end position="306"/>
    </location>
</feature>
<name>A0A2K8UD55_9GAMM</name>
<dbReference type="GO" id="GO:0016301">
    <property type="term" value="F:kinase activity"/>
    <property type="evidence" value="ECO:0007669"/>
    <property type="project" value="UniProtKB-KW"/>
</dbReference>
<accession>A0A2K8UD55</accession>
<keyword evidence="5" id="KW-1185">Reference proteome</keyword>
<proteinExistence type="predicted"/>
<dbReference type="PANTHER" id="PTHR42774">
    <property type="entry name" value="PHOSPHOTRANSFERASE SYSTEM TRANSPORT PROTEIN"/>
    <property type="match status" value="1"/>
</dbReference>
<keyword evidence="2 4" id="KW-0418">Kinase</keyword>
<evidence type="ECO:0000259" key="3">
    <source>
        <dbReference type="Pfam" id="PF00294"/>
    </source>
</evidence>
<dbReference type="Gene3D" id="3.40.1190.20">
    <property type="match status" value="1"/>
</dbReference>
<gene>
    <name evidence="4" type="ORF">THSYN_22105</name>
</gene>
<dbReference type="OrthoDB" id="9813569at2"/>
<dbReference type="InterPro" id="IPR011611">
    <property type="entry name" value="PfkB_dom"/>
</dbReference>
<evidence type="ECO:0000313" key="5">
    <source>
        <dbReference type="Proteomes" id="UP000232638"/>
    </source>
</evidence>
<dbReference type="PANTHER" id="PTHR42774:SF3">
    <property type="entry name" value="KETOHEXOKINASE"/>
    <property type="match status" value="1"/>
</dbReference>
<sequence length="319" mass="33506">MKLNQLPPIEPAPSPGNETRRRILGVGVATLDLINTVDAYPAEDAEVRATGQRQARGGNCANTLTLLADLGHACTWAGTLAEDPGADLIHADLSAHGIDCTHAVRGPGGTSPSSYITLSQATGSRTIVHYRNLPDLSAAAFARIPLRRFDWVHFEGRNPDETRRMLERCRREAPKLPISLELEKPRPGIEALLRGPDLLLIARAFAPADGGPGTAADPGAWLTALLPRTDARVLVLGWGAQGAWLLERGGVPRLVPAQPPDRVVDTLGAGDTLNAGMIDGLVRGLKAADALAQAVALAGLKCGRTGFDGLAAAARARGL</sequence>
<evidence type="ECO:0000313" key="4">
    <source>
        <dbReference type="EMBL" id="AUB83369.1"/>
    </source>
</evidence>
<dbReference type="InterPro" id="IPR002173">
    <property type="entry name" value="Carboh/pur_kinase_PfkB_CS"/>
</dbReference>
<dbReference type="EMBL" id="CP020370">
    <property type="protein sequence ID" value="AUB83369.1"/>
    <property type="molecule type" value="Genomic_DNA"/>
</dbReference>
<dbReference type="KEGG" id="tsy:THSYN_22105"/>
<dbReference type="Pfam" id="PF00294">
    <property type="entry name" value="PfkB"/>
    <property type="match status" value="1"/>
</dbReference>
<evidence type="ECO:0000256" key="1">
    <source>
        <dbReference type="ARBA" id="ARBA00022679"/>
    </source>
</evidence>
<protein>
    <submittedName>
        <fullName evidence="4">Ketohexokinase</fullName>
    </submittedName>
</protein>
<dbReference type="InterPro" id="IPR052562">
    <property type="entry name" value="Ketohexokinase-related"/>
</dbReference>
<keyword evidence="1" id="KW-0808">Transferase</keyword>
<dbReference type="SUPFAM" id="SSF53613">
    <property type="entry name" value="Ribokinase-like"/>
    <property type="match status" value="1"/>
</dbReference>
<reference evidence="4 5" key="1">
    <citation type="submission" date="2017-03" db="EMBL/GenBank/DDBJ databases">
        <title>Complete genome sequence of Candidatus 'Thiodictyon syntrophicum' sp. nov. strain Cad16T, a photolithoautotroph purple sulfur bacterium isolated from an alpine meromictic lake.</title>
        <authorList>
            <person name="Luedin S.M."/>
            <person name="Pothier J.F."/>
            <person name="Danza F."/>
            <person name="Storelli N."/>
            <person name="Wittwer M."/>
            <person name="Tonolla M."/>
        </authorList>
    </citation>
    <scope>NUCLEOTIDE SEQUENCE [LARGE SCALE GENOMIC DNA]</scope>
    <source>
        <strain evidence="4 5">Cad16T</strain>
    </source>
</reference>
<dbReference type="AlphaFoldDB" id="A0A2K8UD55"/>
<dbReference type="InterPro" id="IPR029056">
    <property type="entry name" value="Ribokinase-like"/>
</dbReference>
<dbReference type="Proteomes" id="UP000232638">
    <property type="component" value="Chromosome"/>
</dbReference>
<dbReference type="PROSITE" id="PS00584">
    <property type="entry name" value="PFKB_KINASES_2"/>
    <property type="match status" value="1"/>
</dbReference>
<evidence type="ECO:0000256" key="2">
    <source>
        <dbReference type="ARBA" id="ARBA00022777"/>
    </source>
</evidence>